<name>A0ABQ9UZE4_SAGOE</name>
<protein>
    <submittedName>
        <fullName evidence="1">Uncharacterized protein</fullName>
    </submittedName>
</protein>
<organism evidence="1 2">
    <name type="scientific">Saguinus oedipus</name>
    <name type="common">Cotton-top tamarin</name>
    <name type="synonym">Oedipomidas oedipus</name>
    <dbReference type="NCBI Taxonomy" id="9490"/>
    <lineage>
        <taxon>Eukaryota</taxon>
        <taxon>Metazoa</taxon>
        <taxon>Chordata</taxon>
        <taxon>Craniata</taxon>
        <taxon>Vertebrata</taxon>
        <taxon>Euteleostomi</taxon>
        <taxon>Mammalia</taxon>
        <taxon>Eutheria</taxon>
        <taxon>Euarchontoglires</taxon>
        <taxon>Primates</taxon>
        <taxon>Haplorrhini</taxon>
        <taxon>Platyrrhini</taxon>
        <taxon>Cebidae</taxon>
        <taxon>Callitrichinae</taxon>
        <taxon>Saguinus</taxon>
    </lineage>
</organism>
<accession>A0ABQ9UZE4</accession>
<evidence type="ECO:0000313" key="1">
    <source>
        <dbReference type="EMBL" id="KAK2102467.1"/>
    </source>
</evidence>
<dbReference type="Proteomes" id="UP001266305">
    <property type="component" value="Unassembled WGS sequence"/>
</dbReference>
<sequence length="70" mass="7808">MERTCHVCSTSDMLNHSHTLEDKVNFGTAVSLNECHGFLKSLALPPAVGLHYSWMGFSSIENGLEFHEDQ</sequence>
<keyword evidence="2" id="KW-1185">Reference proteome</keyword>
<reference evidence="1 2" key="1">
    <citation type="submission" date="2023-05" db="EMBL/GenBank/DDBJ databases">
        <title>B98-5 Cell Line De Novo Hybrid Assembly: An Optical Mapping Approach.</title>
        <authorList>
            <person name="Kananen K."/>
            <person name="Auerbach J.A."/>
            <person name="Kautto E."/>
            <person name="Blachly J.S."/>
        </authorList>
    </citation>
    <scope>NUCLEOTIDE SEQUENCE [LARGE SCALE GENOMIC DNA]</scope>
    <source>
        <strain evidence="1">B95-8</strain>
        <tissue evidence="1">Cell line</tissue>
    </source>
</reference>
<proteinExistence type="predicted"/>
<comment type="caution">
    <text evidence="1">The sequence shown here is derived from an EMBL/GenBank/DDBJ whole genome shotgun (WGS) entry which is preliminary data.</text>
</comment>
<evidence type="ECO:0000313" key="2">
    <source>
        <dbReference type="Proteomes" id="UP001266305"/>
    </source>
</evidence>
<gene>
    <name evidence="1" type="ORF">P7K49_020134</name>
</gene>
<dbReference type="EMBL" id="JASSZA010000009">
    <property type="protein sequence ID" value="KAK2102467.1"/>
    <property type="molecule type" value="Genomic_DNA"/>
</dbReference>